<dbReference type="STRING" id="284581.AMD01_06225"/>
<dbReference type="PANTHER" id="PTHR33797:SF2">
    <property type="entry name" value="ORGANIC HYDROPEROXIDE RESISTANCE PROTEIN-LIKE"/>
    <property type="match status" value="1"/>
</dbReference>
<protein>
    <recommendedName>
        <fullName evidence="4">Organic hydroperoxide resistance protein</fullName>
    </recommendedName>
</protein>
<dbReference type="OrthoDB" id="9797508at2"/>
<keyword evidence="3" id="KW-1185">Reference proteome</keyword>
<accession>A0A0M0L9B8</accession>
<dbReference type="InterPro" id="IPR015946">
    <property type="entry name" value="KH_dom-like_a/b"/>
</dbReference>
<dbReference type="SUPFAM" id="SSF82784">
    <property type="entry name" value="OsmC-like"/>
    <property type="match status" value="1"/>
</dbReference>
<evidence type="ECO:0008006" key="4">
    <source>
        <dbReference type="Google" id="ProtNLM"/>
    </source>
</evidence>
<evidence type="ECO:0000313" key="2">
    <source>
        <dbReference type="EMBL" id="KOO47629.1"/>
    </source>
</evidence>
<gene>
    <name evidence="2" type="ORF">AMD01_06225</name>
</gene>
<dbReference type="NCBIfam" id="TIGR03561">
    <property type="entry name" value="organ_hyd_perox"/>
    <property type="match status" value="1"/>
</dbReference>
<comment type="similarity">
    <text evidence="1">Belongs to the OsmC/Ohr family.</text>
</comment>
<comment type="caution">
    <text evidence="2">The sequence shown here is derived from an EMBL/GenBank/DDBJ whole genome shotgun (WGS) entry which is preliminary data.</text>
</comment>
<sequence>MKPMYTAKATTVGGRDGHVKSSDGVLDLNVATPKEMGGKGGDATNPEQLFAAGYSACFDSALNLVINKKRIKEVEGTEVTAEVSIGKDESDNGFKIAVELIVKVKGVPQDQAQELVEAAHQVCPYSKATRGNVQVNLTVAE</sequence>
<reference evidence="3" key="1">
    <citation type="submission" date="2015-08" db="EMBL/GenBank/DDBJ databases">
        <title>Fjat-14210 dsm16467.</title>
        <authorList>
            <person name="Liu B."/>
            <person name="Wang J."/>
            <person name="Zhu Y."/>
            <person name="Liu G."/>
            <person name="Chen Q."/>
            <person name="Chen Z."/>
            <person name="Lan J."/>
            <person name="Che J."/>
            <person name="Ge C."/>
            <person name="Shi H."/>
            <person name="Pan Z."/>
            <person name="Liu X."/>
        </authorList>
    </citation>
    <scope>NUCLEOTIDE SEQUENCE [LARGE SCALE GENOMIC DNA]</scope>
    <source>
        <strain evidence="3">DSM 16467</strain>
    </source>
</reference>
<dbReference type="InterPro" id="IPR019953">
    <property type="entry name" value="OHR"/>
</dbReference>
<dbReference type="Pfam" id="PF02566">
    <property type="entry name" value="OsmC"/>
    <property type="match status" value="1"/>
</dbReference>
<organism evidence="2 3">
    <name type="scientific">Priestia koreensis</name>
    <dbReference type="NCBI Taxonomy" id="284581"/>
    <lineage>
        <taxon>Bacteria</taxon>
        <taxon>Bacillati</taxon>
        <taxon>Bacillota</taxon>
        <taxon>Bacilli</taxon>
        <taxon>Bacillales</taxon>
        <taxon>Bacillaceae</taxon>
        <taxon>Priestia</taxon>
    </lineage>
</organism>
<dbReference type="InterPro" id="IPR003718">
    <property type="entry name" value="OsmC/Ohr_fam"/>
</dbReference>
<dbReference type="PATRIC" id="fig|284581.3.peg.4646"/>
<dbReference type="RefSeq" id="WP_053400540.1">
    <property type="nucleotide sequence ID" value="NZ_JAMAUM010000013.1"/>
</dbReference>
<dbReference type="Gene3D" id="3.30.300.20">
    <property type="match status" value="1"/>
</dbReference>
<dbReference type="Gene3D" id="2.20.25.10">
    <property type="match status" value="1"/>
</dbReference>
<dbReference type="EMBL" id="LILC01000007">
    <property type="protein sequence ID" value="KOO47629.1"/>
    <property type="molecule type" value="Genomic_DNA"/>
</dbReference>
<dbReference type="GO" id="GO:0006979">
    <property type="term" value="P:response to oxidative stress"/>
    <property type="evidence" value="ECO:0007669"/>
    <property type="project" value="InterPro"/>
</dbReference>
<evidence type="ECO:0000313" key="3">
    <source>
        <dbReference type="Proteomes" id="UP000037558"/>
    </source>
</evidence>
<evidence type="ECO:0000256" key="1">
    <source>
        <dbReference type="ARBA" id="ARBA00007378"/>
    </source>
</evidence>
<proteinExistence type="inferred from homology"/>
<dbReference type="Proteomes" id="UP000037558">
    <property type="component" value="Unassembled WGS sequence"/>
</dbReference>
<dbReference type="InterPro" id="IPR036102">
    <property type="entry name" value="OsmC/Ohrsf"/>
</dbReference>
<dbReference type="PANTHER" id="PTHR33797">
    <property type="entry name" value="ORGANIC HYDROPEROXIDE RESISTANCE PROTEIN-LIKE"/>
    <property type="match status" value="1"/>
</dbReference>
<name>A0A0M0L9B8_9BACI</name>
<dbReference type="AlphaFoldDB" id="A0A0M0L9B8"/>